<dbReference type="AlphaFoldDB" id="A0A1I5LHY9"/>
<dbReference type="STRING" id="223786.SAMN05216234_10335"/>
<evidence type="ECO:0000313" key="2">
    <source>
        <dbReference type="Proteomes" id="UP000199227"/>
    </source>
</evidence>
<keyword evidence="2" id="KW-1185">Reference proteome</keyword>
<sequence length="206" mass="24603">MKTVLGFELTDEQFEELAEYINLDELKRQIKEDFKYPEDYINTIFFEDFYIEDFGEVNNTVNKILINIYKIIRKYYNIEKDTFINKIIEWNCDYISDKVKNDFFDYLADYVQNEPEILRKIVGSYVIGFEIKELDNKIIFECYESDGDIDGDMIVITIEKELDEIIKIIKDDVIETVYRVLSEYLKDYKDAGTHDNLSLDQKKDGL</sequence>
<evidence type="ECO:0000313" key="1">
    <source>
        <dbReference type="EMBL" id="SFO96782.1"/>
    </source>
</evidence>
<dbReference type="EMBL" id="FOXB01000003">
    <property type="protein sequence ID" value="SFO96782.1"/>
    <property type="molecule type" value="Genomic_DNA"/>
</dbReference>
<proteinExistence type="predicted"/>
<protein>
    <submittedName>
        <fullName evidence="1">Uncharacterized protein</fullName>
    </submittedName>
</protein>
<accession>A0A1I5LHY9</accession>
<dbReference type="Proteomes" id="UP000199227">
    <property type="component" value="Unassembled WGS sequence"/>
</dbReference>
<dbReference type="RefSeq" id="WP_092910402.1">
    <property type="nucleotide sequence ID" value="NZ_FOXB01000003.1"/>
</dbReference>
<gene>
    <name evidence="1" type="ORF">SAMN05216234_10335</name>
</gene>
<organism evidence="1 2">
    <name type="scientific">Hydrogenimonas thermophila</name>
    <dbReference type="NCBI Taxonomy" id="223786"/>
    <lineage>
        <taxon>Bacteria</taxon>
        <taxon>Pseudomonadati</taxon>
        <taxon>Campylobacterota</taxon>
        <taxon>Epsilonproteobacteria</taxon>
        <taxon>Campylobacterales</taxon>
        <taxon>Hydrogenimonadaceae</taxon>
        <taxon>Hydrogenimonas</taxon>
    </lineage>
</organism>
<reference evidence="1 2" key="1">
    <citation type="submission" date="2016-10" db="EMBL/GenBank/DDBJ databases">
        <authorList>
            <person name="de Groot N.N."/>
        </authorList>
    </citation>
    <scope>NUCLEOTIDE SEQUENCE [LARGE SCALE GENOMIC DNA]</scope>
    <source>
        <strain evidence="1 2">EP1-55-1</strain>
    </source>
</reference>
<name>A0A1I5LHY9_9BACT</name>